<dbReference type="RefSeq" id="WP_144328943.1">
    <property type="nucleotide sequence ID" value="NZ_VJON01000037.1"/>
</dbReference>
<dbReference type="Pfam" id="PF00665">
    <property type="entry name" value="rve"/>
    <property type="match status" value="1"/>
</dbReference>
<reference evidence="2 3" key="1">
    <citation type="submission" date="2019-07" db="EMBL/GenBank/DDBJ databases">
        <title>Tepidimonas charontis SPSP-6 draft genome.</title>
        <authorList>
            <person name="Da Costa M.S."/>
            <person name="Froufe H.J.C."/>
            <person name="Egas C."/>
            <person name="Albuquerque L."/>
        </authorList>
    </citation>
    <scope>NUCLEOTIDE SEQUENCE [LARGE SCALE GENOMIC DNA]</scope>
    <source>
        <strain evidence="2 3">SPSP-6</strain>
    </source>
</reference>
<name>A0A554X9S7_9BURK</name>
<proteinExistence type="predicted"/>
<gene>
    <name evidence="2" type="ORF">Tchar_02049</name>
</gene>
<dbReference type="Pfam" id="PF13384">
    <property type="entry name" value="HTH_23"/>
    <property type="match status" value="1"/>
</dbReference>
<dbReference type="InterPro" id="IPR010982">
    <property type="entry name" value="Lambda_DNA-bd_dom_sf"/>
</dbReference>
<dbReference type="InterPro" id="IPR012337">
    <property type="entry name" value="RNaseH-like_sf"/>
</dbReference>
<dbReference type="InterPro" id="IPR010921">
    <property type="entry name" value="Trp_repressor/repl_initiator"/>
</dbReference>
<organism evidence="2 3">
    <name type="scientific">Tepidimonas charontis</name>
    <dbReference type="NCBI Taxonomy" id="2267262"/>
    <lineage>
        <taxon>Bacteria</taxon>
        <taxon>Pseudomonadati</taxon>
        <taxon>Pseudomonadota</taxon>
        <taxon>Betaproteobacteria</taxon>
        <taxon>Burkholderiales</taxon>
        <taxon>Tepidimonas</taxon>
    </lineage>
</organism>
<keyword evidence="3" id="KW-1185">Reference proteome</keyword>
<dbReference type="Gene3D" id="3.30.420.10">
    <property type="entry name" value="Ribonuclease H-like superfamily/Ribonuclease H"/>
    <property type="match status" value="1"/>
</dbReference>
<dbReference type="OrthoDB" id="5392015at2"/>
<comment type="caution">
    <text evidence="2">The sequence shown here is derived from an EMBL/GenBank/DDBJ whole genome shotgun (WGS) entry which is preliminary data.</text>
</comment>
<dbReference type="Gene3D" id="1.10.10.10">
    <property type="entry name" value="Winged helix-like DNA-binding domain superfamily/Winged helix DNA-binding domain"/>
    <property type="match status" value="1"/>
</dbReference>
<dbReference type="SUPFAM" id="SSF53098">
    <property type="entry name" value="Ribonuclease H-like"/>
    <property type="match status" value="1"/>
</dbReference>
<feature type="domain" description="Integrase catalytic" evidence="1">
    <location>
        <begin position="119"/>
        <end position="308"/>
    </location>
</feature>
<dbReference type="GO" id="GO:0015074">
    <property type="term" value="P:DNA integration"/>
    <property type="evidence" value="ECO:0007669"/>
    <property type="project" value="InterPro"/>
</dbReference>
<accession>A0A554X9S7</accession>
<dbReference type="Pfam" id="PF13011">
    <property type="entry name" value="LZ_Tnp_IS481"/>
    <property type="match status" value="1"/>
</dbReference>
<evidence type="ECO:0000313" key="3">
    <source>
        <dbReference type="Proteomes" id="UP000318294"/>
    </source>
</evidence>
<evidence type="ECO:0000259" key="1">
    <source>
        <dbReference type="PROSITE" id="PS50994"/>
    </source>
</evidence>
<dbReference type="InterPro" id="IPR001584">
    <property type="entry name" value="Integrase_cat-core"/>
</dbReference>
<dbReference type="InterPro" id="IPR036388">
    <property type="entry name" value="WH-like_DNA-bd_sf"/>
</dbReference>
<dbReference type="InterPro" id="IPR024967">
    <property type="entry name" value="DNA-bd_IS481-type"/>
</dbReference>
<dbReference type="AlphaFoldDB" id="A0A554X9S7"/>
<evidence type="ECO:0000313" key="2">
    <source>
        <dbReference type="EMBL" id="TSE32605.1"/>
    </source>
</evidence>
<dbReference type="GO" id="GO:0043565">
    <property type="term" value="F:sequence-specific DNA binding"/>
    <property type="evidence" value="ECO:0007669"/>
    <property type="project" value="InterPro"/>
</dbReference>
<dbReference type="InterPro" id="IPR036397">
    <property type="entry name" value="RNaseH_sf"/>
</dbReference>
<dbReference type="Gene3D" id="1.10.260.40">
    <property type="entry name" value="lambda repressor-like DNA-binding domains"/>
    <property type="match status" value="1"/>
</dbReference>
<dbReference type="EMBL" id="VJON01000037">
    <property type="protein sequence ID" value="TSE32605.1"/>
    <property type="molecule type" value="Genomic_DNA"/>
</dbReference>
<dbReference type="PANTHER" id="PTHR35004">
    <property type="entry name" value="TRANSPOSASE RV3428C-RELATED"/>
    <property type="match status" value="1"/>
</dbReference>
<dbReference type="NCBIfam" id="NF033577">
    <property type="entry name" value="transpos_IS481"/>
    <property type="match status" value="1"/>
</dbReference>
<dbReference type="Proteomes" id="UP000318294">
    <property type="component" value="Unassembled WGS sequence"/>
</dbReference>
<protein>
    <submittedName>
        <fullName evidence="2">Integrase core domain protein</fullName>
    </submittedName>
</protein>
<dbReference type="InterPro" id="IPR047656">
    <property type="entry name" value="IS481-like_transpos"/>
</dbReference>
<dbReference type="SUPFAM" id="SSF48295">
    <property type="entry name" value="TrpR-like"/>
    <property type="match status" value="1"/>
</dbReference>
<dbReference type="PANTHER" id="PTHR35004:SF6">
    <property type="entry name" value="TRANSPOSASE"/>
    <property type="match status" value="1"/>
</dbReference>
<sequence length="316" mass="35887">MNTHKNARLTFAPRLQMVQEMTQHGLKACEAASRHGVTPRTARKWLGRYLAEGASGLTDASSRPKRSPRAIEPSKALLIVELRQRRMTQARIAQSVGVSEATVSRVLRRAGLSKLSDLQPREPVQRYEHARAGDLLHIHTKKLGRIERPGHRVTGNRRDSVAGAGWEFLFVAVDDHARVAFTAIHPDERAPSAVQFLRDAVAYYNRLGVTIKRVLTDNGPAFRSKPFRQACQQLGIAHKFTRAYRPQTNGKAERFIQSALREWAYGWTYQTSEQRRQALHSWQHHCNWHRPHHGIGRVAPMSRLPVLRNNLLTAHS</sequence>
<dbReference type="PROSITE" id="PS50994">
    <property type="entry name" value="INTEGRASE"/>
    <property type="match status" value="1"/>
</dbReference>